<dbReference type="EC" id="2.1.1.77" evidence="3"/>
<evidence type="ECO:0000313" key="13">
    <source>
        <dbReference type="Proteomes" id="UP000545493"/>
    </source>
</evidence>
<evidence type="ECO:0000256" key="2">
    <source>
        <dbReference type="ARBA" id="ARBA00005369"/>
    </source>
</evidence>
<dbReference type="InterPro" id="IPR000682">
    <property type="entry name" value="PCMT"/>
</dbReference>
<evidence type="ECO:0000313" key="12">
    <source>
        <dbReference type="EMBL" id="NIJ13238.1"/>
    </source>
</evidence>
<evidence type="ECO:0000256" key="1">
    <source>
        <dbReference type="ARBA" id="ARBA00004496"/>
    </source>
</evidence>
<dbReference type="Gene3D" id="3.40.50.150">
    <property type="entry name" value="Vaccinia Virus protein VP39"/>
    <property type="match status" value="1"/>
</dbReference>
<dbReference type="GO" id="GO:0032259">
    <property type="term" value="P:methylation"/>
    <property type="evidence" value="ECO:0007669"/>
    <property type="project" value="UniProtKB-KW"/>
</dbReference>
<evidence type="ECO:0000256" key="11">
    <source>
        <dbReference type="ARBA" id="ARBA00031350"/>
    </source>
</evidence>
<evidence type="ECO:0000256" key="10">
    <source>
        <dbReference type="ARBA" id="ARBA00031323"/>
    </source>
</evidence>
<dbReference type="PANTHER" id="PTHR11579">
    <property type="entry name" value="PROTEIN-L-ISOASPARTATE O-METHYLTRANSFERASE"/>
    <property type="match status" value="1"/>
</dbReference>
<keyword evidence="13" id="KW-1185">Reference proteome</keyword>
<keyword evidence="7 12" id="KW-0808">Transferase</keyword>
<keyword evidence="5" id="KW-0963">Cytoplasm</keyword>
<protein>
    <recommendedName>
        <fullName evidence="4">Protein-L-isoaspartate O-methyltransferase</fullName>
        <ecNumber evidence="3">2.1.1.77</ecNumber>
    </recommendedName>
    <alternativeName>
        <fullName evidence="11">L-isoaspartyl protein carboxyl methyltransferase</fullName>
    </alternativeName>
    <alternativeName>
        <fullName evidence="9">Protein L-isoaspartyl methyltransferase</fullName>
    </alternativeName>
    <alternativeName>
        <fullName evidence="10">Protein-beta-aspartate methyltransferase</fullName>
    </alternativeName>
</protein>
<evidence type="ECO:0000256" key="7">
    <source>
        <dbReference type="ARBA" id="ARBA00022679"/>
    </source>
</evidence>
<evidence type="ECO:0000256" key="9">
    <source>
        <dbReference type="ARBA" id="ARBA00030757"/>
    </source>
</evidence>
<keyword evidence="6 12" id="KW-0489">Methyltransferase</keyword>
<comment type="similarity">
    <text evidence="2">Belongs to the methyltransferase superfamily. L-isoaspartyl/D-aspartyl protein methyltransferase family.</text>
</comment>
<name>A0A7X5ZRV3_9PSEU</name>
<evidence type="ECO:0000256" key="3">
    <source>
        <dbReference type="ARBA" id="ARBA00011890"/>
    </source>
</evidence>
<dbReference type="CDD" id="cd02440">
    <property type="entry name" value="AdoMet_MTases"/>
    <property type="match status" value="1"/>
</dbReference>
<reference evidence="12 13" key="1">
    <citation type="submission" date="2020-03" db="EMBL/GenBank/DDBJ databases">
        <title>Sequencing the genomes of 1000 actinobacteria strains.</title>
        <authorList>
            <person name="Klenk H.-P."/>
        </authorList>
    </citation>
    <scope>NUCLEOTIDE SEQUENCE [LARGE SCALE GENOMIC DNA]</scope>
    <source>
        <strain evidence="12 13">DSM 45685</strain>
    </source>
</reference>
<dbReference type="GO" id="GO:0005737">
    <property type="term" value="C:cytoplasm"/>
    <property type="evidence" value="ECO:0007669"/>
    <property type="project" value="UniProtKB-SubCell"/>
</dbReference>
<dbReference type="PANTHER" id="PTHR11579:SF0">
    <property type="entry name" value="PROTEIN-L-ISOASPARTATE(D-ASPARTATE) O-METHYLTRANSFERASE"/>
    <property type="match status" value="1"/>
</dbReference>
<evidence type="ECO:0000256" key="4">
    <source>
        <dbReference type="ARBA" id="ARBA00013346"/>
    </source>
</evidence>
<accession>A0A7X5ZRV3</accession>
<proteinExistence type="inferred from homology"/>
<dbReference type="InterPro" id="IPR029063">
    <property type="entry name" value="SAM-dependent_MTases_sf"/>
</dbReference>
<organism evidence="12 13">
    <name type="scientific">Saccharomonospora amisosensis</name>
    <dbReference type="NCBI Taxonomy" id="1128677"/>
    <lineage>
        <taxon>Bacteria</taxon>
        <taxon>Bacillati</taxon>
        <taxon>Actinomycetota</taxon>
        <taxon>Actinomycetes</taxon>
        <taxon>Pseudonocardiales</taxon>
        <taxon>Pseudonocardiaceae</taxon>
        <taxon>Saccharomonospora</taxon>
    </lineage>
</organism>
<dbReference type="SUPFAM" id="SSF53335">
    <property type="entry name" value="S-adenosyl-L-methionine-dependent methyltransferases"/>
    <property type="match status" value="1"/>
</dbReference>
<evidence type="ECO:0000256" key="5">
    <source>
        <dbReference type="ARBA" id="ARBA00022490"/>
    </source>
</evidence>
<comment type="subcellular location">
    <subcellularLocation>
        <location evidence="1">Cytoplasm</location>
    </subcellularLocation>
</comment>
<evidence type="ECO:0000256" key="6">
    <source>
        <dbReference type="ARBA" id="ARBA00022603"/>
    </source>
</evidence>
<dbReference type="Proteomes" id="UP000545493">
    <property type="component" value="Unassembled WGS sequence"/>
</dbReference>
<dbReference type="EMBL" id="JAAOYM010000001">
    <property type="protein sequence ID" value="NIJ13238.1"/>
    <property type="molecule type" value="Genomic_DNA"/>
</dbReference>
<dbReference type="Pfam" id="PF01135">
    <property type="entry name" value="PCMT"/>
    <property type="match status" value="1"/>
</dbReference>
<evidence type="ECO:0000256" key="8">
    <source>
        <dbReference type="ARBA" id="ARBA00022691"/>
    </source>
</evidence>
<sequence length="232" mass="24290">MNATSPESLRDAMVKQIEAEGYVVGRDVERALRLVERHHFVPDATLREAYDNAIVVTKRAADGQVLSCLSQPSIVALQLGQLDIKPGQRVLEIGAGAGYNAALLAHLVGPAGHVTSIDVDTDLVDHARRRLAAAGVGNVEVVLGDGALGHRPGAPFDRILATVGATASRTPGSSNSRPGAGWWCRCESEVASPARSRSSGTTKAAGAAWTVRCADSCRCGRESPTTRGGGYR</sequence>
<keyword evidence="8" id="KW-0949">S-adenosyl-L-methionine</keyword>
<dbReference type="RefSeq" id="WP_243852291.1">
    <property type="nucleotide sequence ID" value="NZ_JAAOYM010000001.1"/>
</dbReference>
<comment type="caution">
    <text evidence="12">The sequence shown here is derived from an EMBL/GenBank/DDBJ whole genome shotgun (WGS) entry which is preliminary data.</text>
</comment>
<dbReference type="GO" id="GO:0004719">
    <property type="term" value="F:protein-L-isoaspartate (D-aspartate) O-methyltransferase activity"/>
    <property type="evidence" value="ECO:0007669"/>
    <property type="project" value="UniProtKB-EC"/>
</dbReference>
<gene>
    <name evidence="12" type="ORF">FHU38_003582</name>
</gene>
<dbReference type="AlphaFoldDB" id="A0A7X5ZRV3"/>